<gene>
    <name evidence="1" type="ORF">PENARI_c015G11135</name>
</gene>
<comment type="caution">
    <text evidence="1">The sequence shown here is derived from an EMBL/GenBank/DDBJ whole genome shotgun (WGS) entry which is preliminary data.</text>
</comment>
<dbReference type="RefSeq" id="XP_022486257.1">
    <property type="nucleotide sequence ID" value="XM_022633908.1"/>
</dbReference>
<evidence type="ECO:0000313" key="1">
    <source>
        <dbReference type="EMBL" id="OGE50811.1"/>
    </source>
</evidence>
<sequence length="208" mass="24385">MTTPFRDPQFSDGGDEYHHGLVVQRIRDLWGKDLDPGEHLLYTIIIRRISDGNDLTFLVSHRVWCMVGSLPKLGIGRANVQSETTILKLLNPYPMIIFIWIFQHRDPEMGLPIHLAKDDLDEVEHIVYCCGQQMSMMPYLSVYYQQQIFKQGDQNIWRLGNASMAAFWKGDHEAFEKATMLYIRRLSIREWQLDEKHNELLPELIRTP</sequence>
<dbReference type="GeneID" id="34578642"/>
<accession>A0A1F5LCZ2</accession>
<evidence type="ECO:0000313" key="2">
    <source>
        <dbReference type="Proteomes" id="UP000177622"/>
    </source>
</evidence>
<dbReference type="EMBL" id="LXJU01000015">
    <property type="protein sequence ID" value="OGE50811.1"/>
    <property type="molecule type" value="Genomic_DNA"/>
</dbReference>
<name>A0A1F5LCZ2_PENAI</name>
<organism evidence="1 2">
    <name type="scientific">Penicillium arizonense</name>
    <dbReference type="NCBI Taxonomy" id="1835702"/>
    <lineage>
        <taxon>Eukaryota</taxon>
        <taxon>Fungi</taxon>
        <taxon>Dikarya</taxon>
        <taxon>Ascomycota</taxon>
        <taxon>Pezizomycotina</taxon>
        <taxon>Eurotiomycetes</taxon>
        <taxon>Eurotiomycetidae</taxon>
        <taxon>Eurotiales</taxon>
        <taxon>Aspergillaceae</taxon>
        <taxon>Penicillium</taxon>
    </lineage>
</organism>
<protein>
    <submittedName>
        <fullName evidence="1">Uncharacterized protein</fullName>
    </submittedName>
</protein>
<keyword evidence="2" id="KW-1185">Reference proteome</keyword>
<dbReference type="AlphaFoldDB" id="A0A1F5LCZ2"/>
<proteinExistence type="predicted"/>
<reference evidence="1 2" key="1">
    <citation type="journal article" date="2016" name="Sci. Rep.">
        <title>Penicillium arizonense, a new, genome sequenced fungal species, reveals a high chemical diversity in secreted metabolites.</title>
        <authorList>
            <person name="Grijseels S."/>
            <person name="Nielsen J.C."/>
            <person name="Randelovic M."/>
            <person name="Nielsen J."/>
            <person name="Nielsen K.F."/>
            <person name="Workman M."/>
            <person name="Frisvad J.C."/>
        </authorList>
    </citation>
    <scope>NUCLEOTIDE SEQUENCE [LARGE SCALE GENOMIC DNA]</scope>
    <source>
        <strain evidence="1 2">CBS 141311</strain>
    </source>
</reference>
<dbReference type="OrthoDB" id="10491283at2759"/>
<dbReference type="Proteomes" id="UP000177622">
    <property type="component" value="Unassembled WGS sequence"/>
</dbReference>